<gene>
    <name evidence="2" type="ORF">JRO89_XS15G0088900</name>
</gene>
<comment type="caution">
    <text evidence="2">The sequence shown here is derived from an EMBL/GenBank/DDBJ whole genome shotgun (WGS) entry which is preliminary data.</text>
</comment>
<dbReference type="PANTHER" id="PTHR42721">
    <property type="entry name" value="SUGAR HYDROLASE-RELATED"/>
    <property type="match status" value="1"/>
</dbReference>
<dbReference type="InterPro" id="IPR017853">
    <property type="entry name" value="GH"/>
</dbReference>
<dbReference type="InterPro" id="IPR036962">
    <property type="entry name" value="Glyco_hydro_3_N_sf"/>
</dbReference>
<evidence type="ECO:0000256" key="1">
    <source>
        <dbReference type="ARBA" id="ARBA00022801"/>
    </source>
</evidence>
<dbReference type="Gene3D" id="3.20.20.300">
    <property type="entry name" value="Glycoside hydrolase, family 3, N-terminal domain"/>
    <property type="match status" value="1"/>
</dbReference>
<protein>
    <submittedName>
        <fullName evidence="2">Uncharacterized protein</fullName>
    </submittedName>
</protein>
<evidence type="ECO:0000313" key="2">
    <source>
        <dbReference type="EMBL" id="KAH7544035.1"/>
    </source>
</evidence>
<reference evidence="2 3" key="1">
    <citation type="submission" date="2021-02" db="EMBL/GenBank/DDBJ databases">
        <title>Plant Genome Project.</title>
        <authorList>
            <person name="Zhang R.-G."/>
        </authorList>
    </citation>
    <scope>NUCLEOTIDE SEQUENCE [LARGE SCALE GENOMIC DNA]</scope>
    <source>
        <tissue evidence="2">Leaves</tissue>
    </source>
</reference>
<name>A0ABQ8H1E8_9ROSI</name>
<dbReference type="PANTHER" id="PTHR42721:SF14">
    <property type="entry name" value="BETA-D-XYLOSIDASE 4-RELATED"/>
    <property type="match status" value="1"/>
</dbReference>
<proteinExistence type="predicted"/>
<keyword evidence="1" id="KW-0378">Hydrolase</keyword>
<dbReference type="InterPro" id="IPR044993">
    <property type="entry name" value="BXL"/>
</dbReference>
<accession>A0ABQ8H1E8</accession>
<dbReference type="Proteomes" id="UP000827721">
    <property type="component" value="Unassembled WGS sequence"/>
</dbReference>
<sequence>MLRVIRHKSVDIESRVVDLVKRLTLQKKIGFLVKAAGSVSSLGTRFSDVVPGATSFPHLILTAASFNASLFQAIGKLILQFKMIRELIVSLFHVVSNAARAMYNVGLARLTFWSPNINIFRDPGWGSGLKTPGENPLLTSKYAAGYVKGLEQIDDSDPNWLKVGARCLLQTLYSL</sequence>
<dbReference type="SUPFAM" id="SSF51445">
    <property type="entry name" value="(Trans)glycosidases"/>
    <property type="match status" value="1"/>
</dbReference>
<evidence type="ECO:0000313" key="3">
    <source>
        <dbReference type="Proteomes" id="UP000827721"/>
    </source>
</evidence>
<keyword evidence="3" id="KW-1185">Reference proteome</keyword>
<dbReference type="EMBL" id="JAFEMO010000015">
    <property type="protein sequence ID" value="KAH7544035.1"/>
    <property type="molecule type" value="Genomic_DNA"/>
</dbReference>
<organism evidence="2 3">
    <name type="scientific">Xanthoceras sorbifolium</name>
    <dbReference type="NCBI Taxonomy" id="99658"/>
    <lineage>
        <taxon>Eukaryota</taxon>
        <taxon>Viridiplantae</taxon>
        <taxon>Streptophyta</taxon>
        <taxon>Embryophyta</taxon>
        <taxon>Tracheophyta</taxon>
        <taxon>Spermatophyta</taxon>
        <taxon>Magnoliopsida</taxon>
        <taxon>eudicotyledons</taxon>
        <taxon>Gunneridae</taxon>
        <taxon>Pentapetalae</taxon>
        <taxon>rosids</taxon>
        <taxon>malvids</taxon>
        <taxon>Sapindales</taxon>
        <taxon>Sapindaceae</taxon>
        <taxon>Xanthoceroideae</taxon>
        <taxon>Xanthoceras</taxon>
    </lineage>
</organism>